<organism evidence="2 3">
    <name type="scientific">Oligella urethralis DNF00040</name>
    <dbReference type="NCBI Taxonomy" id="1401065"/>
    <lineage>
        <taxon>Bacteria</taxon>
        <taxon>Pseudomonadati</taxon>
        <taxon>Pseudomonadota</taxon>
        <taxon>Betaproteobacteria</taxon>
        <taxon>Burkholderiales</taxon>
        <taxon>Alcaligenaceae</taxon>
        <taxon>Oligella</taxon>
    </lineage>
</organism>
<accession>A0A096BB96</accession>
<evidence type="ECO:0000313" key="2">
    <source>
        <dbReference type="EMBL" id="KGF30449.1"/>
    </source>
</evidence>
<dbReference type="RefSeq" id="WP_036559222.1">
    <property type="nucleotide sequence ID" value="NZ_JRNI01000024.1"/>
</dbReference>
<reference evidence="2 3" key="1">
    <citation type="submission" date="2014-07" db="EMBL/GenBank/DDBJ databases">
        <authorList>
            <person name="McCorrison J."/>
            <person name="Sanka R."/>
            <person name="Torralba M."/>
            <person name="Gillis M."/>
            <person name="Haft D.H."/>
            <person name="Methe B."/>
            <person name="Sutton G."/>
            <person name="Nelson K.E."/>
        </authorList>
    </citation>
    <scope>NUCLEOTIDE SEQUENCE [LARGE SCALE GENOMIC DNA]</scope>
    <source>
        <strain evidence="2 3">DNF00040</strain>
    </source>
</reference>
<keyword evidence="1" id="KW-1133">Transmembrane helix</keyword>
<comment type="caution">
    <text evidence="2">The sequence shown here is derived from an EMBL/GenBank/DDBJ whole genome shotgun (WGS) entry which is preliminary data.</text>
</comment>
<gene>
    <name evidence="2" type="ORF">HMPREF2130_06405</name>
</gene>
<keyword evidence="1" id="KW-0812">Transmembrane</keyword>
<proteinExistence type="predicted"/>
<sequence>MNSLLTYPNILWVALVLVAFLIIIHLVTMKMLANHFRKKYPEAFDNDGKLKKAQEQVAAVGPAAAAKLASAEGEKAVADSATEQK</sequence>
<keyword evidence="3" id="KW-1185">Reference proteome</keyword>
<keyword evidence="1" id="KW-0472">Membrane</keyword>
<name>A0A096BB96_9BURK</name>
<dbReference type="AlphaFoldDB" id="A0A096BB96"/>
<protein>
    <submittedName>
        <fullName evidence="2">Uncharacterized protein</fullName>
    </submittedName>
</protein>
<evidence type="ECO:0000313" key="3">
    <source>
        <dbReference type="Proteomes" id="UP000029629"/>
    </source>
</evidence>
<evidence type="ECO:0000256" key="1">
    <source>
        <dbReference type="SAM" id="Phobius"/>
    </source>
</evidence>
<dbReference type="EMBL" id="JRNI01000024">
    <property type="protein sequence ID" value="KGF30449.1"/>
    <property type="molecule type" value="Genomic_DNA"/>
</dbReference>
<dbReference type="Proteomes" id="UP000029629">
    <property type="component" value="Unassembled WGS sequence"/>
</dbReference>
<feature type="transmembrane region" description="Helical" evidence="1">
    <location>
        <begin position="6"/>
        <end position="29"/>
    </location>
</feature>